<dbReference type="PROSITE" id="PS51257">
    <property type="entry name" value="PROKAR_LIPOPROTEIN"/>
    <property type="match status" value="1"/>
</dbReference>
<reference evidence="1 2" key="1">
    <citation type="submission" date="2023-05" db="EMBL/GenBank/DDBJ databases">
        <authorList>
            <person name="Zhang X."/>
        </authorList>
    </citation>
    <scope>NUCLEOTIDE SEQUENCE [LARGE SCALE GENOMIC DNA]</scope>
    <source>
        <strain evidence="1 2">DM2B3-1</strain>
    </source>
</reference>
<evidence type="ECO:0008006" key="3">
    <source>
        <dbReference type="Google" id="ProtNLM"/>
    </source>
</evidence>
<organism evidence="1 2">
    <name type="scientific">Xanthocytophaga flava</name>
    <dbReference type="NCBI Taxonomy" id="3048013"/>
    <lineage>
        <taxon>Bacteria</taxon>
        <taxon>Pseudomonadati</taxon>
        <taxon>Bacteroidota</taxon>
        <taxon>Cytophagia</taxon>
        <taxon>Cytophagales</taxon>
        <taxon>Rhodocytophagaceae</taxon>
        <taxon>Xanthocytophaga</taxon>
    </lineage>
</organism>
<gene>
    <name evidence="1" type="ORF">QNI19_02645</name>
</gene>
<sequence>MIKPILVLIFLVTGLISCKKTEPAFLKHFTERGEKTKSAFFYTKQVNKQDLEIVMATNEVNEPLYNVNHRYFYGYKEKLNDRHYLISFMDFYMASYRFTNFLINWRDVYLCIYDVKENQVVSKLRIASADPVLSFYKEDNHTYTISSVYRKPFCEDEMCNKIDIDKDTAVYTYKIINNRFQLIGGSYTKKKR</sequence>
<dbReference type="Proteomes" id="UP001228581">
    <property type="component" value="Unassembled WGS sequence"/>
</dbReference>
<proteinExistence type="predicted"/>
<name>A0ABT7CDS7_9BACT</name>
<keyword evidence="2" id="KW-1185">Reference proteome</keyword>
<dbReference type="EMBL" id="JASJOT010000001">
    <property type="protein sequence ID" value="MDJ1491813.1"/>
    <property type="molecule type" value="Genomic_DNA"/>
</dbReference>
<evidence type="ECO:0000313" key="2">
    <source>
        <dbReference type="Proteomes" id="UP001228581"/>
    </source>
</evidence>
<comment type="caution">
    <text evidence="1">The sequence shown here is derived from an EMBL/GenBank/DDBJ whole genome shotgun (WGS) entry which is preliminary data.</text>
</comment>
<evidence type="ECO:0000313" key="1">
    <source>
        <dbReference type="EMBL" id="MDJ1491813.1"/>
    </source>
</evidence>
<dbReference type="RefSeq" id="WP_313991907.1">
    <property type="nucleotide sequence ID" value="NZ_JASJOT010000001.1"/>
</dbReference>
<accession>A0ABT7CDS7</accession>
<protein>
    <recommendedName>
        <fullName evidence="3">Lipoprotein</fullName>
    </recommendedName>
</protein>